<sequence length="56" mass="5939">MSDWEASFESEFGLVFIASLLSGIECRSAVDISHAAMSVRQCVGNGSVWNDGASGR</sequence>
<gene>
    <name evidence="1" type="ORF">RSSM_05013</name>
</gene>
<keyword evidence="2" id="KW-1185">Reference proteome</keyword>
<dbReference type="AlphaFoldDB" id="M5TWG9"/>
<proteinExistence type="predicted"/>
<dbReference type="EMBL" id="ANOH01000345">
    <property type="protein sequence ID" value="EMI53557.1"/>
    <property type="molecule type" value="Genomic_DNA"/>
</dbReference>
<protein>
    <submittedName>
        <fullName evidence="1">Uncharacterized protein</fullName>
    </submittedName>
</protein>
<reference evidence="1 2" key="1">
    <citation type="journal article" date="2013" name="Mar. Genomics">
        <title>Expression of sulfatases in Rhodopirellula baltica and the diversity of sulfatases in the genus Rhodopirellula.</title>
        <authorList>
            <person name="Wegner C.E."/>
            <person name="Richter-Heitmann T."/>
            <person name="Klindworth A."/>
            <person name="Klockow C."/>
            <person name="Richter M."/>
            <person name="Achstetter T."/>
            <person name="Glockner F.O."/>
            <person name="Harder J."/>
        </authorList>
    </citation>
    <scope>NUCLEOTIDE SEQUENCE [LARGE SCALE GENOMIC DNA]</scope>
    <source>
        <strain evidence="1 2">SM41</strain>
    </source>
</reference>
<dbReference type="Proteomes" id="UP000011885">
    <property type="component" value="Unassembled WGS sequence"/>
</dbReference>
<accession>M5TWG9</accession>
<name>M5TWG9_9BACT</name>
<evidence type="ECO:0000313" key="1">
    <source>
        <dbReference type="EMBL" id="EMI53557.1"/>
    </source>
</evidence>
<evidence type="ECO:0000313" key="2">
    <source>
        <dbReference type="Proteomes" id="UP000011885"/>
    </source>
</evidence>
<comment type="caution">
    <text evidence="1">The sequence shown here is derived from an EMBL/GenBank/DDBJ whole genome shotgun (WGS) entry which is preliminary data.</text>
</comment>
<organism evidence="1 2">
    <name type="scientific">Rhodopirellula sallentina SM41</name>
    <dbReference type="NCBI Taxonomy" id="1263870"/>
    <lineage>
        <taxon>Bacteria</taxon>
        <taxon>Pseudomonadati</taxon>
        <taxon>Planctomycetota</taxon>
        <taxon>Planctomycetia</taxon>
        <taxon>Pirellulales</taxon>
        <taxon>Pirellulaceae</taxon>
        <taxon>Rhodopirellula</taxon>
    </lineage>
</organism>